<organism evidence="5 6">
    <name type="scientific">Virgisporangium aliadipatigenens</name>
    <dbReference type="NCBI Taxonomy" id="741659"/>
    <lineage>
        <taxon>Bacteria</taxon>
        <taxon>Bacillati</taxon>
        <taxon>Actinomycetota</taxon>
        <taxon>Actinomycetes</taxon>
        <taxon>Micromonosporales</taxon>
        <taxon>Micromonosporaceae</taxon>
        <taxon>Virgisporangium</taxon>
    </lineage>
</organism>
<dbReference type="CDD" id="cd06464">
    <property type="entry name" value="ACD_sHsps-like"/>
    <property type="match status" value="1"/>
</dbReference>
<gene>
    <name evidence="5" type="ORF">Val02_74530</name>
</gene>
<keyword evidence="6" id="KW-1185">Reference proteome</keyword>
<comment type="caution">
    <text evidence="5">The sequence shown here is derived from an EMBL/GenBank/DDBJ whole genome shotgun (WGS) entry which is preliminary data.</text>
</comment>
<feature type="compositionally biased region" description="Basic and acidic residues" evidence="3">
    <location>
        <begin position="1"/>
        <end position="14"/>
    </location>
</feature>
<comment type="similarity">
    <text evidence="1 2">Belongs to the small heat shock protein (HSP20) family.</text>
</comment>
<evidence type="ECO:0000256" key="1">
    <source>
        <dbReference type="PROSITE-ProRule" id="PRU00285"/>
    </source>
</evidence>
<protein>
    <recommendedName>
        <fullName evidence="4">SHSP domain-containing protein</fullName>
    </recommendedName>
</protein>
<evidence type="ECO:0000256" key="3">
    <source>
        <dbReference type="SAM" id="MobiDB-lite"/>
    </source>
</evidence>
<evidence type="ECO:0000313" key="6">
    <source>
        <dbReference type="Proteomes" id="UP000619260"/>
    </source>
</evidence>
<feature type="region of interest" description="Disordered" evidence="3">
    <location>
        <begin position="1"/>
        <end position="33"/>
    </location>
</feature>
<dbReference type="PROSITE" id="PS01031">
    <property type="entry name" value="SHSP"/>
    <property type="match status" value="1"/>
</dbReference>
<dbReference type="InterPro" id="IPR031107">
    <property type="entry name" value="Small_HSP"/>
</dbReference>
<dbReference type="EMBL" id="BOPF01000037">
    <property type="protein sequence ID" value="GIJ50567.1"/>
    <property type="molecule type" value="Genomic_DNA"/>
</dbReference>
<evidence type="ECO:0000313" key="5">
    <source>
        <dbReference type="EMBL" id="GIJ50567.1"/>
    </source>
</evidence>
<evidence type="ECO:0000256" key="2">
    <source>
        <dbReference type="RuleBase" id="RU003616"/>
    </source>
</evidence>
<accession>A0A8J3YTW8</accession>
<name>A0A8J3YTW8_9ACTN</name>
<dbReference type="Proteomes" id="UP000619260">
    <property type="component" value="Unassembled WGS sequence"/>
</dbReference>
<dbReference type="PANTHER" id="PTHR11527">
    <property type="entry name" value="HEAT-SHOCK PROTEIN 20 FAMILY MEMBER"/>
    <property type="match status" value="1"/>
</dbReference>
<proteinExistence type="inferred from homology"/>
<reference evidence="5" key="1">
    <citation type="submission" date="2021-01" db="EMBL/GenBank/DDBJ databases">
        <title>Whole genome shotgun sequence of Virgisporangium aliadipatigenens NBRC 105644.</title>
        <authorList>
            <person name="Komaki H."/>
            <person name="Tamura T."/>
        </authorList>
    </citation>
    <scope>NUCLEOTIDE SEQUENCE</scope>
    <source>
        <strain evidence="5">NBRC 105644</strain>
    </source>
</reference>
<sequence length="164" mass="18518">MLATQRGDDHDDSAHAPVRQPARVHGRRDEPMTDVDQLQDLIRSFLRDPFGANGEQAPGWIPAADIEETDDAYILELDVPGLKREDVNIELRDSEVRIRGEIKEKERTGLLRRQTRRVGQFEFGMTLPGDINPDRVDATLRDGVLTVRLGKATASQPRQVQIKD</sequence>
<dbReference type="InterPro" id="IPR002068">
    <property type="entry name" value="A-crystallin/Hsp20_dom"/>
</dbReference>
<dbReference type="Gene3D" id="2.60.40.790">
    <property type="match status" value="1"/>
</dbReference>
<dbReference type="InterPro" id="IPR008978">
    <property type="entry name" value="HSP20-like_chaperone"/>
</dbReference>
<evidence type="ECO:0000259" key="4">
    <source>
        <dbReference type="PROSITE" id="PS01031"/>
    </source>
</evidence>
<dbReference type="AlphaFoldDB" id="A0A8J3YTW8"/>
<dbReference type="Pfam" id="PF00011">
    <property type="entry name" value="HSP20"/>
    <property type="match status" value="1"/>
</dbReference>
<dbReference type="SUPFAM" id="SSF49764">
    <property type="entry name" value="HSP20-like chaperones"/>
    <property type="match status" value="1"/>
</dbReference>
<feature type="domain" description="SHSP" evidence="4">
    <location>
        <begin position="55"/>
        <end position="164"/>
    </location>
</feature>